<proteinExistence type="predicted"/>
<comment type="caution">
    <text evidence="2">The sequence shown here is derived from an EMBL/GenBank/DDBJ whole genome shotgun (WGS) entry which is preliminary data.</text>
</comment>
<evidence type="ECO:0008006" key="4">
    <source>
        <dbReference type="Google" id="ProtNLM"/>
    </source>
</evidence>
<gene>
    <name evidence="2" type="ORF">AAEO57_04895</name>
</gene>
<evidence type="ECO:0000256" key="1">
    <source>
        <dbReference type="SAM" id="Phobius"/>
    </source>
</evidence>
<accession>A0ABU9IKX1</accession>
<organism evidence="2 3">
    <name type="scientific">Flavobacterium calami</name>
    <dbReference type="NCBI Taxonomy" id="3139144"/>
    <lineage>
        <taxon>Bacteria</taxon>
        <taxon>Pseudomonadati</taxon>
        <taxon>Bacteroidota</taxon>
        <taxon>Flavobacteriia</taxon>
        <taxon>Flavobacteriales</taxon>
        <taxon>Flavobacteriaceae</taxon>
        <taxon>Flavobacterium</taxon>
    </lineage>
</organism>
<keyword evidence="3" id="KW-1185">Reference proteome</keyword>
<evidence type="ECO:0000313" key="2">
    <source>
        <dbReference type="EMBL" id="MEL1253099.1"/>
    </source>
</evidence>
<name>A0ABU9IKX1_9FLAO</name>
<dbReference type="EMBL" id="JBBYHS010000004">
    <property type="protein sequence ID" value="MEL1253099.1"/>
    <property type="molecule type" value="Genomic_DNA"/>
</dbReference>
<dbReference type="RefSeq" id="WP_341690086.1">
    <property type="nucleotide sequence ID" value="NZ_JBBYHS010000004.1"/>
</dbReference>
<feature type="transmembrane region" description="Helical" evidence="1">
    <location>
        <begin position="12"/>
        <end position="36"/>
    </location>
</feature>
<keyword evidence="1" id="KW-0812">Transmembrane</keyword>
<keyword evidence="1" id="KW-1133">Transmembrane helix</keyword>
<protein>
    <recommendedName>
        <fullName evidence="4">DUF502 domain-containing protein</fullName>
    </recommendedName>
</protein>
<reference evidence="2 3" key="1">
    <citation type="submission" date="2024-04" db="EMBL/GenBank/DDBJ databases">
        <title>Flavobacterium sp. DGU38 16S ribosomal RNA gene Genome sequencing and assembly.</title>
        <authorList>
            <person name="Park S."/>
        </authorList>
    </citation>
    <scope>NUCLEOTIDE SEQUENCE [LARGE SCALE GENOMIC DNA]</scope>
    <source>
        <strain evidence="2 3">DGU38</strain>
    </source>
</reference>
<dbReference type="Proteomes" id="UP001485226">
    <property type="component" value="Unassembled WGS sequence"/>
</dbReference>
<feature type="transmembrane region" description="Helical" evidence="1">
    <location>
        <begin position="56"/>
        <end position="77"/>
    </location>
</feature>
<keyword evidence="1" id="KW-0472">Membrane</keyword>
<sequence>MKKFFQQAERNFISGALVLLPLIVFFVIMQKIWSFFQNYGEKAAHLLRLDDILGTAARDVVGGFFLIVLIYFSGYLMRLAFLKKFTSWIDNQLMIFLPGYEKNKKIAEEKLNAKVKKINTDVPILLKYGDYWQPALLKEESDQEKALVFIPAVPFSDRGQLYIVNTNLIKRLPHTSIEDFQASLKSFGKGILDFN</sequence>
<evidence type="ECO:0000313" key="3">
    <source>
        <dbReference type="Proteomes" id="UP001485226"/>
    </source>
</evidence>